<dbReference type="Proteomes" id="UP000324222">
    <property type="component" value="Unassembled WGS sequence"/>
</dbReference>
<dbReference type="OrthoDB" id="1890790at2759"/>
<feature type="compositionally biased region" description="Basic and acidic residues" evidence="1">
    <location>
        <begin position="116"/>
        <end position="125"/>
    </location>
</feature>
<evidence type="ECO:0000313" key="3">
    <source>
        <dbReference type="Proteomes" id="UP000324222"/>
    </source>
</evidence>
<reference evidence="2 3" key="1">
    <citation type="submission" date="2019-05" db="EMBL/GenBank/DDBJ databases">
        <title>Another draft genome of Portunus trituberculatus and its Hox gene families provides insights of decapod evolution.</title>
        <authorList>
            <person name="Jeong J.-H."/>
            <person name="Song I."/>
            <person name="Kim S."/>
            <person name="Choi T."/>
            <person name="Kim D."/>
            <person name="Ryu S."/>
            <person name="Kim W."/>
        </authorList>
    </citation>
    <scope>NUCLEOTIDE SEQUENCE [LARGE SCALE GENOMIC DNA]</scope>
    <source>
        <tissue evidence="2">Muscle</tissue>
    </source>
</reference>
<protein>
    <submittedName>
        <fullName evidence="2">Uncharacterized protein</fullName>
    </submittedName>
</protein>
<sequence length="300" mass="33177">MALMSHETCLNMFTGAADMSTAGRGRTGVQRRDDGRCKGGEVWWRSRGMKVCCVVDDAATCCSAHLACVCLFPQRSAVVTRLVYDSVSLLSHLLRANVGAVHLRRQPAGATNLTGEELRPRDGAKALRRRRAGGDGKMPRPRHPGSQRERGFFQGFPRLGTKSRRSRSPRGRGARAGGEPREEEEERERERLYFEMKTLDKAREDEEFERRLESIIGSRRISSPVGDASWVREGSRNRSRAVEMRIKQPTSFPGMQGRGAVAPSGERSFDFLLLDWLPSSGQLSVVLALQAAPPGVAKVG</sequence>
<feature type="compositionally biased region" description="Basic residues" evidence="1">
    <location>
        <begin position="161"/>
        <end position="173"/>
    </location>
</feature>
<evidence type="ECO:0000256" key="1">
    <source>
        <dbReference type="SAM" id="MobiDB-lite"/>
    </source>
</evidence>
<accession>A0A5B7JM51</accession>
<evidence type="ECO:0000313" key="2">
    <source>
        <dbReference type="EMBL" id="MPC95685.1"/>
    </source>
</evidence>
<name>A0A5B7JM51_PORTR</name>
<dbReference type="EMBL" id="VSRR010103173">
    <property type="protein sequence ID" value="MPC95685.1"/>
    <property type="molecule type" value="Genomic_DNA"/>
</dbReference>
<comment type="caution">
    <text evidence="2">The sequence shown here is derived from an EMBL/GenBank/DDBJ whole genome shotgun (WGS) entry which is preliminary data.</text>
</comment>
<gene>
    <name evidence="2" type="ORF">E2C01_090907</name>
</gene>
<keyword evidence="3" id="KW-1185">Reference proteome</keyword>
<feature type="region of interest" description="Disordered" evidence="1">
    <location>
        <begin position="111"/>
        <end position="189"/>
    </location>
</feature>
<proteinExistence type="predicted"/>
<organism evidence="2 3">
    <name type="scientific">Portunus trituberculatus</name>
    <name type="common">Swimming crab</name>
    <name type="synonym">Neptunus trituberculatus</name>
    <dbReference type="NCBI Taxonomy" id="210409"/>
    <lineage>
        <taxon>Eukaryota</taxon>
        <taxon>Metazoa</taxon>
        <taxon>Ecdysozoa</taxon>
        <taxon>Arthropoda</taxon>
        <taxon>Crustacea</taxon>
        <taxon>Multicrustacea</taxon>
        <taxon>Malacostraca</taxon>
        <taxon>Eumalacostraca</taxon>
        <taxon>Eucarida</taxon>
        <taxon>Decapoda</taxon>
        <taxon>Pleocyemata</taxon>
        <taxon>Brachyura</taxon>
        <taxon>Eubrachyura</taxon>
        <taxon>Portunoidea</taxon>
        <taxon>Portunidae</taxon>
        <taxon>Portuninae</taxon>
        <taxon>Portunus</taxon>
    </lineage>
</organism>
<dbReference type="AlphaFoldDB" id="A0A5B7JM51"/>